<evidence type="ECO:0008006" key="2">
    <source>
        <dbReference type="Google" id="ProtNLM"/>
    </source>
</evidence>
<reference evidence="1" key="1">
    <citation type="journal article" date="2019" name="Philos. Trans. R. Soc. Lond., B, Biol. Sci.">
        <title>Targeted metagenomic recovery of four divergent viruses reveals shared and distinctive characteristics of giant viruses of marine eukaryotes.</title>
        <authorList>
            <person name="Needham D.M."/>
            <person name="Poirier C."/>
            <person name="Hehenberger E."/>
            <person name="Jimenez V."/>
            <person name="Swalwell J.E."/>
            <person name="Santoro A.E."/>
            <person name="Worden A.Z."/>
        </authorList>
    </citation>
    <scope>NUCLEOTIDE SEQUENCE</scope>
    <source>
        <strain evidence="1">OPacV-662</strain>
    </source>
</reference>
<organism evidence="1">
    <name type="scientific">Megaviridae environmental sample</name>
    <dbReference type="NCBI Taxonomy" id="1737588"/>
    <lineage>
        <taxon>Viruses</taxon>
        <taxon>Varidnaviria</taxon>
        <taxon>Bamfordvirae</taxon>
        <taxon>Nucleocytoviricota</taxon>
        <taxon>Megaviricetes</taxon>
        <taxon>Imitervirales</taxon>
        <taxon>Mimiviridae</taxon>
        <taxon>environmental samples</taxon>
    </lineage>
</organism>
<dbReference type="Gene3D" id="3.90.70.10">
    <property type="entry name" value="Cysteine proteinases"/>
    <property type="match status" value="1"/>
</dbReference>
<dbReference type="SUPFAM" id="SSF54001">
    <property type="entry name" value="Cysteine proteinases"/>
    <property type="match status" value="1"/>
</dbReference>
<sequence length="652" mass="73965">MGSTAVSLYELIKAFYQGHVFVNDTTTDGKINHLTANQIISGCEKVTSTINSLGIDKIKSAINSLQFKEDPSEEMFYWTYHWRHTSDDSIAHNLYSFVSVNLDTMIRNANSRATTHIVSSSNLISIKWGLGNNFHYTDKLYLNNDLVENYNNYRDINRIKSITQINKFIDTIPTDVSTETITVPKLVISRNTNLDNIKLNTVIYNNITLNDIHIEVEKLNIACFDILNTKNNQPTSYTSSILISARNPFRSFGRMLRGRKRSIPKCTCIGVPQDALDSNNKDKIQEVVPSNLWIGPARDQMSRGLCVGFAAAEFLRIGNSMFRLGEEPYDGETISVEWVFNKIKEKDYDDYNPYLESVSSFFESLFGLSSKREIWEDSGKATYGSHLKYFVRYYNDNTGYMRYHQDEETHPYQENNMIKYPVVNSGDIPAAATATTNDYSPSGVGGLERLTMREIRYARLDEMSKSDRVNFIKERLQYGPVLFGIKTRADDRTFLNSSSKDDYNSLACFGLEISGDSFTSGQVWGHKFNSSTRGTDNATLNGKAHAMVVIGYHDDFAWKSTGRNCIDGNGGFIIKNSWGGSRGAAGNHIITYDRFIEDTTECVSYYSEFTEGHNRPDQRDIEALFGLGEFLKGASSTSQNTNERRSLRKFKW</sequence>
<name>A0A5J6VIH8_9VIRU</name>
<dbReference type="EMBL" id="MN448274">
    <property type="protein sequence ID" value="QFG73882.1"/>
    <property type="molecule type" value="Genomic_DNA"/>
</dbReference>
<protein>
    <recommendedName>
        <fullName evidence="2">Papain family cysteine protease</fullName>
    </recommendedName>
</protein>
<proteinExistence type="predicted"/>
<accession>A0A5J6VIH8</accession>
<dbReference type="InterPro" id="IPR038765">
    <property type="entry name" value="Papain-like_cys_pep_sf"/>
</dbReference>
<evidence type="ECO:0000313" key="1">
    <source>
        <dbReference type="EMBL" id="QFG73882.1"/>
    </source>
</evidence>